<feature type="domain" description="Tr-type G" evidence="15">
    <location>
        <begin position="22"/>
        <end position="238"/>
    </location>
</feature>
<comment type="function">
    <text evidence="13">With CysD forms the ATP sulfurylase (ATPS) that catalyzes the adenylation of sulfate producing adenosine 5'-phosphosulfate (APS) and diphosphate, the first enzymatic step in sulfur assimilation pathway. APS synthesis involves the formation of a high-energy phosphoric-sulfuric acid anhydride bond driven by GTP hydrolysis by CysN coupled to ATP hydrolysis by CysD.</text>
</comment>
<evidence type="ECO:0000256" key="10">
    <source>
        <dbReference type="ARBA" id="ARBA00023134"/>
    </source>
</evidence>
<dbReference type="NCBIfam" id="TIGR00455">
    <property type="entry name" value="apsK"/>
    <property type="match status" value="1"/>
</dbReference>
<keyword evidence="7 13" id="KW-0548">Nucleotidyltransferase</keyword>
<dbReference type="InterPro" id="IPR027417">
    <property type="entry name" value="P-loop_NTPase"/>
</dbReference>
<comment type="caution">
    <text evidence="14">Lacks conserved residue(s) required for the propagation of feature annotation.</text>
</comment>
<evidence type="ECO:0000256" key="7">
    <source>
        <dbReference type="ARBA" id="ARBA00022695"/>
    </source>
</evidence>
<comment type="caution">
    <text evidence="16">The sequence shown here is derived from an EMBL/GenBank/DDBJ whole genome shotgun (WGS) entry which is preliminary data.</text>
</comment>
<evidence type="ECO:0000256" key="13">
    <source>
        <dbReference type="HAMAP-Rule" id="MF_00062"/>
    </source>
</evidence>
<dbReference type="InterPro" id="IPR004161">
    <property type="entry name" value="EFTu-like_2"/>
</dbReference>
<dbReference type="PRINTS" id="PR00315">
    <property type="entry name" value="ELONGATNFCT"/>
</dbReference>
<feature type="binding site" evidence="14">
    <location>
        <begin position="470"/>
        <end position="477"/>
    </location>
    <ligand>
        <name>ATP</name>
        <dbReference type="ChEBI" id="CHEBI:30616"/>
    </ligand>
</feature>
<evidence type="ECO:0000256" key="11">
    <source>
        <dbReference type="ARBA" id="ARBA00023268"/>
    </source>
</evidence>
<keyword evidence="8 13" id="KW-0547">Nucleotide-binding</keyword>
<evidence type="ECO:0000256" key="4">
    <source>
        <dbReference type="ARBA" id="ARBA00005438"/>
    </source>
</evidence>
<evidence type="ECO:0000256" key="12">
    <source>
        <dbReference type="ARBA" id="ARBA00049370"/>
    </source>
</evidence>
<sequence length="631" mass="69689">MSHQSELISQDILAYLAQHERKELLRFLTCGNVDDGKSTLIGRLLHDSKMIYEDHLEAITRDSKKVGTTGDDVDLALLVDGLQAEREQGITIDVAYRYFSTTKRKFIIADTPGHEQYTRNMATGASTCDLAIILVDARHGVENQTRRHSYIASLLGIRHLVVAINKMDLKNYDEQVYNAIKDDYLAFAEQINLDTSSLHFVPLSALKGDNVVNRSEHTPWYTGQTLMEILENVDVSGDLNHRDMRFPVQYVNRPNLNFRGFAGTLASGSIRKGDSITVLPSGRSSQVKSIVTFDGELEQAIAGQAITLTLEDEIDISRGDLIVHADAKVRSSDHFEAMLVWLGEEPLLPGKRYDFKRATSYIPGNVSSIEHQVDVNSLTQSSASSLQLNEVGRVQVSLDAPLALDDYQANRTTGAFIVIDRLTNITVGAGMIITPDSAQSSGRSLGKGRVSPQERQLRLGQQPVTVLFSGLSGAGKSTLAYAVERKLFDTGRAVYVLDGQNLRHNLNKGLPLDRAGRTENWRRAAQVARQFNEAGLITLAAFVAPDAEGREQAKAIIGKERFITVYVQASPQVCQERDPQGLYAAGEDNIPGESFPYDVPLDADLVINTQITDVDEGVQQVLELLRQREII</sequence>
<dbReference type="InterPro" id="IPR044138">
    <property type="entry name" value="CysN_II"/>
</dbReference>
<dbReference type="NCBIfam" id="TIGR02034">
    <property type="entry name" value="CysN"/>
    <property type="match status" value="1"/>
</dbReference>
<dbReference type="RefSeq" id="WP_321553626.1">
    <property type="nucleotide sequence ID" value="NZ_JAXIVU010000009.1"/>
</dbReference>
<comment type="similarity">
    <text evidence="5">In the N-terminal section; belongs to the TRAFAC class translation factor GTPase superfamily. Classic translation factor GTPase family. CysN/NodQ subfamily.</text>
</comment>
<evidence type="ECO:0000256" key="14">
    <source>
        <dbReference type="HAMAP-Rule" id="MF_00065"/>
    </source>
</evidence>
<dbReference type="EC" id="2.7.7.4" evidence="13"/>
<dbReference type="HAMAP" id="MF_00062">
    <property type="entry name" value="Sulf_adenylyltr_sub1"/>
    <property type="match status" value="1"/>
</dbReference>
<dbReference type="CDD" id="cd03695">
    <property type="entry name" value="CysN_NodQ_II"/>
    <property type="match status" value="1"/>
</dbReference>
<dbReference type="SUPFAM" id="SSF50447">
    <property type="entry name" value="Translation proteins"/>
    <property type="match status" value="1"/>
</dbReference>
<dbReference type="InterPro" id="IPR050100">
    <property type="entry name" value="TRAFAC_GTPase_members"/>
</dbReference>
<dbReference type="InterPro" id="IPR031157">
    <property type="entry name" value="G_TR_CS"/>
</dbReference>
<evidence type="ECO:0000256" key="6">
    <source>
        <dbReference type="ARBA" id="ARBA00022679"/>
    </source>
</evidence>
<comment type="function">
    <text evidence="2">APS kinase catalyzes the synthesis of activated sulfate.</text>
</comment>
<proteinExistence type="inferred from homology"/>
<dbReference type="CDD" id="cd02027">
    <property type="entry name" value="APSK"/>
    <property type="match status" value="1"/>
</dbReference>
<dbReference type="HAMAP" id="MF_00065">
    <property type="entry name" value="Adenylyl_sulf_kinase"/>
    <property type="match status" value="1"/>
</dbReference>
<dbReference type="Gene3D" id="3.40.50.300">
    <property type="entry name" value="P-loop containing nucleotide triphosphate hydrolases"/>
    <property type="match status" value="2"/>
</dbReference>
<comment type="pathway">
    <text evidence="13">Sulfur metabolism; hydrogen sulfide biosynthesis; sulfite from sulfate: step 1/3.</text>
</comment>
<keyword evidence="9 13" id="KW-0067">ATP-binding</keyword>
<comment type="subunit">
    <text evidence="13">Heterodimer composed of CysD, the smaller subunit, and CysN.</text>
</comment>
<feature type="binding site" evidence="13">
    <location>
        <begin position="110"/>
        <end position="114"/>
    </location>
    <ligand>
        <name>GTP</name>
        <dbReference type="ChEBI" id="CHEBI:37565"/>
    </ligand>
</feature>
<keyword evidence="14" id="KW-0597">Phosphoprotein</keyword>
<comment type="catalytic activity">
    <reaction evidence="12 13">
        <text>sulfate + ATP + H(+) = adenosine 5'-phosphosulfate + diphosphate</text>
        <dbReference type="Rhea" id="RHEA:18133"/>
        <dbReference type="ChEBI" id="CHEBI:15378"/>
        <dbReference type="ChEBI" id="CHEBI:16189"/>
        <dbReference type="ChEBI" id="CHEBI:30616"/>
        <dbReference type="ChEBI" id="CHEBI:33019"/>
        <dbReference type="ChEBI" id="CHEBI:58243"/>
        <dbReference type="EC" id="2.7.7.4"/>
    </reaction>
</comment>
<dbReference type="NCBIfam" id="NF003478">
    <property type="entry name" value="PRK05124.1"/>
    <property type="match status" value="1"/>
</dbReference>
<dbReference type="InterPro" id="IPR059117">
    <property type="entry name" value="APS_kinase_dom"/>
</dbReference>
<evidence type="ECO:0000313" key="17">
    <source>
        <dbReference type="Proteomes" id="UP001294570"/>
    </source>
</evidence>
<dbReference type="EC" id="2.7.1.25" evidence="14"/>
<protein>
    <recommendedName>
        <fullName evidence="13 14">Multifunctional fusion protein</fullName>
    </recommendedName>
    <domain>
        <recommendedName>
            <fullName evidence="13">Sulfate adenylyltransferase subunit 1</fullName>
            <ecNumber evidence="13">2.7.7.4</ecNumber>
        </recommendedName>
        <alternativeName>
            <fullName evidence="13">ATP-sulfurylase large subunit</fullName>
        </alternativeName>
        <alternativeName>
            <fullName evidence="13">Sulfate adenylate transferase</fullName>
            <shortName evidence="13">SAT</shortName>
        </alternativeName>
    </domain>
    <domain>
        <recommendedName>
            <fullName evidence="14">Adenylyl-sulfate kinase</fullName>
            <ecNumber evidence="14">2.7.1.25</ecNumber>
        </recommendedName>
        <alternativeName>
            <fullName evidence="14">APS kinase</fullName>
        </alternativeName>
        <alternativeName>
            <fullName evidence="14">ATP adenosine-5'-phosphosulfate 3'-phosphotransferase</fullName>
        </alternativeName>
        <alternativeName>
            <fullName evidence="14">Adenosine-5'-phosphosulfate kinase</fullName>
        </alternativeName>
    </domain>
</protein>
<comment type="catalytic activity">
    <reaction evidence="1 14">
        <text>adenosine 5'-phosphosulfate + ATP = 3'-phosphoadenylyl sulfate + ADP + H(+)</text>
        <dbReference type="Rhea" id="RHEA:24152"/>
        <dbReference type="ChEBI" id="CHEBI:15378"/>
        <dbReference type="ChEBI" id="CHEBI:30616"/>
        <dbReference type="ChEBI" id="CHEBI:58243"/>
        <dbReference type="ChEBI" id="CHEBI:58339"/>
        <dbReference type="ChEBI" id="CHEBI:456216"/>
        <dbReference type="EC" id="2.7.1.25"/>
    </reaction>
</comment>
<dbReference type="Pfam" id="PF03144">
    <property type="entry name" value="GTP_EFTU_D2"/>
    <property type="match status" value="1"/>
</dbReference>
<evidence type="ECO:0000256" key="5">
    <source>
        <dbReference type="ARBA" id="ARBA00007237"/>
    </source>
</evidence>
<keyword evidence="10 13" id="KW-0342">GTP-binding</keyword>
<evidence type="ECO:0000313" key="16">
    <source>
        <dbReference type="EMBL" id="MDY7219537.1"/>
    </source>
</evidence>
<dbReference type="InterPro" id="IPR011779">
    <property type="entry name" value="SO4_adenylTrfase_lsu"/>
</dbReference>
<keyword evidence="17" id="KW-1185">Reference proteome</keyword>
<dbReference type="InterPro" id="IPR002891">
    <property type="entry name" value="APS"/>
</dbReference>
<dbReference type="NCBIfam" id="NF003013">
    <property type="entry name" value="PRK03846.1"/>
    <property type="match status" value="1"/>
</dbReference>
<evidence type="ECO:0000259" key="15">
    <source>
        <dbReference type="PROSITE" id="PS51722"/>
    </source>
</evidence>
<evidence type="ECO:0000256" key="2">
    <source>
        <dbReference type="ARBA" id="ARBA00002357"/>
    </source>
</evidence>
<dbReference type="PROSITE" id="PS51722">
    <property type="entry name" value="G_TR_2"/>
    <property type="match status" value="1"/>
</dbReference>
<dbReference type="EMBL" id="JAXIVU010000009">
    <property type="protein sequence ID" value="MDY7219537.1"/>
    <property type="molecule type" value="Genomic_DNA"/>
</dbReference>
<gene>
    <name evidence="13 16" type="primary">cysN</name>
    <name evidence="14" type="synonym">cysC</name>
    <name evidence="16" type="ORF">TOI97_08160</name>
</gene>
<dbReference type="InterPro" id="IPR009000">
    <property type="entry name" value="Transl_B-barrel_sf"/>
</dbReference>
<dbReference type="Proteomes" id="UP001294570">
    <property type="component" value="Unassembled WGS sequence"/>
</dbReference>
<dbReference type="InterPro" id="IPR044139">
    <property type="entry name" value="CysN_NoDQ_III"/>
</dbReference>
<dbReference type="CDD" id="cd04095">
    <property type="entry name" value="CysN_NoDQ_III"/>
    <property type="match status" value="1"/>
</dbReference>
<keyword evidence="11" id="KW-0511">Multifunctional enzyme</keyword>
<dbReference type="InterPro" id="IPR054696">
    <property type="entry name" value="GTP-eEF1A_C"/>
</dbReference>
<comment type="similarity">
    <text evidence="14">Belongs to the APS kinase family.</text>
</comment>
<keyword evidence="14" id="KW-0418">Kinase</keyword>
<dbReference type="PROSITE" id="PS00301">
    <property type="entry name" value="G_TR_1"/>
    <property type="match status" value="1"/>
</dbReference>
<evidence type="ECO:0000256" key="1">
    <source>
        <dbReference type="ARBA" id="ARBA00001823"/>
    </source>
</evidence>
<organism evidence="16 17">
    <name type="scientific">Denitrificimonas halotolerans</name>
    <dbReference type="NCBI Taxonomy" id="3098930"/>
    <lineage>
        <taxon>Bacteria</taxon>
        <taxon>Pseudomonadati</taxon>
        <taxon>Pseudomonadota</taxon>
        <taxon>Gammaproteobacteria</taxon>
        <taxon>Pseudomonadales</taxon>
        <taxon>Pseudomonadaceae</taxon>
        <taxon>Denitrificimonas</taxon>
    </lineage>
</organism>
<comment type="similarity">
    <text evidence="13">Belongs to the TRAFAC class translation factor GTPase superfamily. Classic translation factor GTPase family. CysN/NodQ subfamily.</text>
</comment>
<dbReference type="InterPro" id="IPR005225">
    <property type="entry name" value="Small_GTP-bd"/>
</dbReference>
<comment type="pathway">
    <text evidence="3 14">Sulfur metabolism; hydrogen sulfide biosynthesis; sulfite from sulfate: step 2/3.</text>
</comment>
<dbReference type="GO" id="GO:0004781">
    <property type="term" value="F:sulfate adenylyltransferase (ATP) activity"/>
    <property type="evidence" value="ECO:0007669"/>
    <property type="project" value="UniProtKB-EC"/>
</dbReference>
<evidence type="ECO:0000256" key="9">
    <source>
        <dbReference type="ARBA" id="ARBA00022840"/>
    </source>
</evidence>
<dbReference type="SUPFAM" id="SSF50465">
    <property type="entry name" value="EF-Tu/eEF-1alpha/eIF2-gamma C-terminal domain"/>
    <property type="match status" value="1"/>
</dbReference>
<dbReference type="PANTHER" id="PTHR23115">
    <property type="entry name" value="TRANSLATION FACTOR"/>
    <property type="match status" value="1"/>
</dbReference>
<dbReference type="CDD" id="cd04166">
    <property type="entry name" value="CysN_ATPS"/>
    <property type="match status" value="1"/>
</dbReference>
<feature type="binding site" evidence="13">
    <location>
        <begin position="165"/>
        <end position="168"/>
    </location>
    <ligand>
        <name>GTP</name>
        <dbReference type="ChEBI" id="CHEBI:37565"/>
    </ligand>
</feature>
<evidence type="ECO:0000256" key="8">
    <source>
        <dbReference type="ARBA" id="ARBA00022741"/>
    </source>
</evidence>
<comment type="similarity">
    <text evidence="4">In the C-terminal section; belongs to the APS kinase family.</text>
</comment>
<dbReference type="SUPFAM" id="SSF52540">
    <property type="entry name" value="P-loop containing nucleoside triphosphate hydrolases"/>
    <property type="match status" value="2"/>
</dbReference>
<feature type="binding site" evidence="13">
    <location>
        <begin position="31"/>
        <end position="38"/>
    </location>
    <ligand>
        <name>GTP</name>
        <dbReference type="ChEBI" id="CHEBI:37565"/>
    </ligand>
</feature>
<comment type="function">
    <text evidence="14">Catalyzes the synthesis of activated sulfate.</text>
</comment>
<dbReference type="Gene3D" id="2.40.30.10">
    <property type="entry name" value="Translation factors"/>
    <property type="match status" value="2"/>
</dbReference>
<evidence type="ECO:0000256" key="3">
    <source>
        <dbReference type="ARBA" id="ARBA00004806"/>
    </source>
</evidence>
<dbReference type="NCBIfam" id="NF004035">
    <property type="entry name" value="PRK05506.1"/>
    <property type="match status" value="1"/>
</dbReference>
<name>A0ABU5GSF1_9GAMM</name>
<reference evidence="16 17" key="1">
    <citation type="submission" date="2023-12" db="EMBL/GenBank/DDBJ databases">
        <title>Denitrificimonas halotolerans sp. nov.,a novel species isolated from landfill leachate.</title>
        <authorList>
            <person name="Wang S."/>
        </authorList>
    </citation>
    <scope>NUCLEOTIDE SEQUENCE [LARGE SCALE GENOMIC DNA]</scope>
    <source>
        <strain evidence="16 17">JX-1</strain>
    </source>
</reference>
<dbReference type="InterPro" id="IPR041757">
    <property type="entry name" value="CysN_GTP-bd"/>
</dbReference>
<accession>A0ABU5GSF1</accession>
<dbReference type="Pfam" id="PF00009">
    <property type="entry name" value="GTP_EFTU"/>
    <property type="match status" value="1"/>
</dbReference>
<keyword evidence="6 13" id="KW-0808">Transferase</keyword>
<dbReference type="InterPro" id="IPR009001">
    <property type="entry name" value="Transl_elong_EF1A/Init_IF2_C"/>
</dbReference>
<dbReference type="InterPro" id="IPR000795">
    <property type="entry name" value="T_Tr_GTP-bd_dom"/>
</dbReference>
<dbReference type="NCBIfam" id="TIGR00231">
    <property type="entry name" value="small_GTP"/>
    <property type="match status" value="1"/>
</dbReference>
<dbReference type="Pfam" id="PF22594">
    <property type="entry name" value="GTP-eEF1A_C"/>
    <property type="match status" value="1"/>
</dbReference>
<dbReference type="Pfam" id="PF01583">
    <property type="entry name" value="APS_kinase"/>
    <property type="match status" value="1"/>
</dbReference>